<gene>
    <name evidence="2" type="ORF">BST97_14845</name>
</gene>
<dbReference type="STRING" id="331648.BST97_14845"/>
<organism evidence="2 3">
    <name type="scientific">Nonlabens spongiae</name>
    <dbReference type="NCBI Taxonomy" id="331648"/>
    <lineage>
        <taxon>Bacteria</taxon>
        <taxon>Pseudomonadati</taxon>
        <taxon>Bacteroidota</taxon>
        <taxon>Flavobacteriia</taxon>
        <taxon>Flavobacteriales</taxon>
        <taxon>Flavobacteriaceae</taxon>
        <taxon>Nonlabens</taxon>
    </lineage>
</organism>
<name>A0A1W6MNI2_9FLAO</name>
<dbReference type="CDD" id="cd06260">
    <property type="entry name" value="DUF820-like"/>
    <property type="match status" value="1"/>
</dbReference>
<dbReference type="Proteomes" id="UP000193431">
    <property type="component" value="Chromosome"/>
</dbReference>
<protein>
    <recommendedName>
        <fullName evidence="1">Putative restriction endonuclease domain-containing protein</fullName>
    </recommendedName>
</protein>
<reference evidence="2 3" key="1">
    <citation type="submission" date="2016-11" db="EMBL/GenBank/DDBJ databases">
        <title>Trade-off between light-utilization and light-protection in marine flavobacteria.</title>
        <authorList>
            <person name="Kumagai Y."/>
        </authorList>
    </citation>
    <scope>NUCLEOTIDE SEQUENCE [LARGE SCALE GENOMIC DNA]</scope>
    <source>
        <strain evidence="2 3">JCM 13191</strain>
    </source>
</reference>
<evidence type="ECO:0000313" key="2">
    <source>
        <dbReference type="EMBL" id="ARN79158.1"/>
    </source>
</evidence>
<dbReference type="PANTHER" id="PTHR36558">
    <property type="entry name" value="GLR1098 PROTEIN"/>
    <property type="match status" value="1"/>
</dbReference>
<dbReference type="InterPro" id="IPR011335">
    <property type="entry name" value="Restrct_endonuc-II-like"/>
</dbReference>
<accession>A0A1W6MNI2</accession>
<sequence length="200" mass="23439">MKPVTDFSSLDLKKRYTYADYLTWEFSERVELIKGWIHKMSPAPKRWHQKAETVLSSKFYSHFENHSCEVYHSPFDVRLVKNKGQKDQEIDTVVQPDICLVCDPSKLDDAGCKGAPDLIIEILSESTSKKDYNEKFNLYQENGVKEYWLVQPELFYIEIYALENDIYERFGLFEKRNSPDLVSGKLFPDLKVSMAEVFAR</sequence>
<proteinExistence type="predicted"/>
<evidence type="ECO:0000259" key="1">
    <source>
        <dbReference type="Pfam" id="PF05685"/>
    </source>
</evidence>
<dbReference type="InterPro" id="IPR008538">
    <property type="entry name" value="Uma2"/>
</dbReference>
<dbReference type="Gene3D" id="3.90.1570.10">
    <property type="entry name" value="tt1808, chain A"/>
    <property type="match status" value="1"/>
</dbReference>
<dbReference type="EMBL" id="CP019344">
    <property type="protein sequence ID" value="ARN79158.1"/>
    <property type="molecule type" value="Genomic_DNA"/>
</dbReference>
<dbReference type="Pfam" id="PF05685">
    <property type="entry name" value="Uma2"/>
    <property type="match status" value="1"/>
</dbReference>
<dbReference type="RefSeq" id="WP_085767963.1">
    <property type="nucleotide sequence ID" value="NZ_CP019344.1"/>
</dbReference>
<dbReference type="OrthoDB" id="9808428at2"/>
<dbReference type="SUPFAM" id="SSF52980">
    <property type="entry name" value="Restriction endonuclease-like"/>
    <property type="match status" value="1"/>
</dbReference>
<feature type="domain" description="Putative restriction endonuclease" evidence="1">
    <location>
        <begin position="19"/>
        <end position="190"/>
    </location>
</feature>
<dbReference type="AlphaFoldDB" id="A0A1W6MNI2"/>
<dbReference type="PANTHER" id="PTHR36558:SF1">
    <property type="entry name" value="RESTRICTION ENDONUCLEASE DOMAIN-CONTAINING PROTEIN-RELATED"/>
    <property type="match status" value="1"/>
</dbReference>
<keyword evidence="3" id="KW-1185">Reference proteome</keyword>
<evidence type="ECO:0000313" key="3">
    <source>
        <dbReference type="Proteomes" id="UP000193431"/>
    </source>
</evidence>
<dbReference type="InterPro" id="IPR012296">
    <property type="entry name" value="Nuclease_put_TT1808"/>
</dbReference>